<protein>
    <submittedName>
        <fullName evidence="2">Uncharacterized protein</fullName>
    </submittedName>
</protein>
<evidence type="ECO:0000256" key="1">
    <source>
        <dbReference type="SAM" id="Phobius"/>
    </source>
</evidence>
<dbReference type="AlphaFoldDB" id="A0A397JG26"/>
<feature type="transmembrane region" description="Helical" evidence="1">
    <location>
        <begin position="6"/>
        <end position="24"/>
    </location>
</feature>
<keyword evidence="1" id="KW-1133">Transmembrane helix</keyword>
<accession>A0A397JG26</accession>
<name>A0A397JG26_9GLOM</name>
<evidence type="ECO:0000313" key="3">
    <source>
        <dbReference type="Proteomes" id="UP000266861"/>
    </source>
</evidence>
<evidence type="ECO:0000313" key="2">
    <source>
        <dbReference type="EMBL" id="RHZ83923.1"/>
    </source>
</evidence>
<proteinExistence type="predicted"/>
<keyword evidence="3" id="KW-1185">Reference proteome</keyword>
<dbReference type="Proteomes" id="UP000266861">
    <property type="component" value="Unassembled WGS sequence"/>
</dbReference>
<dbReference type="EMBL" id="PQFF01000082">
    <property type="protein sequence ID" value="RHZ83923.1"/>
    <property type="molecule type" value="Genomic_DNA"/>
</dbReference>
<sequence length="80" mass="9312">MTSVRWIKVIMISVLMMMMIIVKVEADPSSPRYGHGAVLINKKYWFNYPTMDCLDYLGLTKRINLLQHETFNISSSLRNS</sequence>
<organism evidence="2 3">
    <name type="scientific">Diversispora epigaea</name>
    <dbReference type="NCBI Taxonomy" id="1348612"/>
    <lineage>
        <taxon>Eukaryota</taxon>
        <taxon>Fungi</taxon>
        <taxon>Fungi incertae sedis</taxon>
        <taxon>Mucoromycota</taxon>
        <taxon>Glomeromycotina</taxon>
        <taxon>Glomeromycetes</taxon>
        <taxon>Diversisporales</taxon>
        <taxon>Diversisporaceae</taxon>
        <taxon>Diversispora</taxon>
    </lineage>
</organism>
<keyword evidence="1" id="KW-0472">Membrane</keyword>
<keyword evidence="1" id="KW-0812">Transmembrane</keyword>
<comment type="caution">
    <text evidence="2">The sequence shown here is derived from an EMBL/GenBank/DDBJ whole genome shotgun (WGS) entry which is preliminary data.</text>
</comment>
<gene>
    <name evidence="2" type="ORF">Glove_86g144</name>
</gene>
<reference evidence="2 3" key="1">
    <citation type="submission" date="2018-08" db="EMBL/GenBank/DDBJ databases">
        <title>Genome and evolution of the arbuscular mycorrhizal fungus Diversispora epigaea (formerly Glomus versiforme) and its bacterial endosymbionts.</title>
        <authorList>
            <person name="Sun X."/>
            <person name="Fei Z."/>
            <person name="Harrison M."/>
        </authorList>
    </citation>
    <scope>NUCLEOTIDE SEQUENCE [LARGE SCALE GENOMIC DNA]</scope>
    <source>
        <strain evidence="2 3">IT104</strain>
    </source>
</reference>